<accession>A0A4D6HAG6</accession>
<dbReference type="EMBL" id="CP031310">
    <property type="protein sequence ID" value="QCC50128.1"/>
    <property type="molecule type" value="Genomic_DNA"/>
</dbReference>
<dbReference type="Proteomes" id="UP000296706">
    <property type="component" value="Chromosome"/>
</dbReference>
<evidence type="ECO:0000313" key="2">
    <source>
        <dbReference type="Proteomes" id="UP000296706"/>
    </source>
</evidence>
<organism evidence="1 2">
    <name type="scientific">Halapricum salinum</name>
    <dbReference type="NCBI Taxonomy" id="1457250"/>
    <lineage>
        <taxon>Archaea</taxon>
        <taxon>Methanobacteriati</taxon>
        <taxon>Methanobacteriota</taxon>
        <taxon>Stenosarchaea group</taxon>
        <taxon>Halobacteria</taxon>
        <taxon>Halobacteriales</taxon>
        <taxon>Haloarculaceae</taxon>
        <taxon>Halapricum</taxon>
    </lineage>
</organism>
<dbReference type="AlphaFoldDB" id="A0A4D6HAG6"/>
<dbReference type="STRING" id="1457250.GCA_000755225_02758"/>
<gene>
    <name evidence="1" type="ORF">DV733_02300</name>
</gene>
<dbReference type="InterPro" id="IPR055927">
    <property type="entry name" value="DUF7504"/>
</dbReference>
<evidence type="ECO:0000313" key="1">
    <source>
        <dbReference type="EMBL" id="QCC50128.1"/>
    </source>
</evidence>
<dbReference type="OrthoDB" id="109251at2157"/>
<name>A0A4D6HAG6_9EURY</name>
<protein>
    <recommendedName>
        <fullName evidence="3">Recombinase RecA</fullName>
    </recommendedName>
</protein>
<sequence length="216" mass="23438">MTTKLTEAYVFERLPLEPIPAGTNLLVTGPPHGRTQDLLYELLAGGEGEGMLFVTTDDDGITVAETYEGLGHTFDPGRMCLIDASQHGQDAEDAPIRHVGSPSDLTGIGMEFSSLYESLRGSGLAQIRVGLSSISTLLVYAEDFRAVYRFLHTITSRIRTAEGLGVFSVDPDAVEDEAFATIAQTFDARLDVREDETGAEVRIRGLDDQPTGWQSL</sequence>
<dbReference type="GeneID" id="39846661"/>
<dbReference type="RefSeq" id="WP_049993572.1">
    <property type="nucleotide sequence ID" value="NZ_CP031310.1"/>
</dbReference>
<dbReference type="Pfam" id="PF24336">
    <property type="entry name" value="DUF7504"/>
    <property type="match status" value="1"/>
</dbReference>
<dbReference type="KEGG" id="hsn:DV733_02300"/>
<keyword evidence="2" id="KW-1185">Reference proteome</keyword>
<reference evidence="1 2" key="1">
    <citation type="journal article" date="2019" name="Nat. Commun.">
        <title>A new type of DNA phosphorothioation-based antiviral system in archaea.</title>
        <authorList>
            <person name="Xiong L."/>
            <person name="Liu S."/>
            <person name="Chen S."/>
            <person name="Xiao Y."/>
            <person name="Zhu B."/>
            <person name="Gao Y."/>
            <person name="Zhang Y."/>
            <person name="Chen B."/>
            <person name="Luo J."/>
            <person name="Deng Z."/>
            <person name="Chen X."/>
            <person name="Wang L."/>
            <person name="Chen S."/>
        </authorList>
    </citation>
    <scope>NUCLEOTIDE SEQUENCE [LARGE SCALE GENOMIC DNA]</scope>
    <source>
        <strain evidence="1 2">CBA1105</strain>
    </source>
</reference>
<evidence type="ECO:0008006" key="3">
    <source>
        <dbReference type="Google" id="ProtNLM"/>
    </source>
</evidence>
<proteinExistence type="predicted"/>